<proteinExistence type="predicted"/>
<name>A0A835CKR2_9FABA</name>
<sequence>MNVGLEFVFLNGIIKYCIAYGIPNVTKAWWSARTRKVNWKSGKGETERA</sequence>
<reference evidence="1" key="1">
    <citation type="submission" date="2020-09" db="EMBL/GenBank/DDBJ databases">
        <title>Genome-Enabled Discovery of Anthraquinone Biosynthesis in Senna tora.</title>
        <authorList>
            <person name="Kang S.-H."/>
            <person name="Pandey R.P."/>
            <person name="Lee C.-M."/>
            <person name="Sim J.-S."/>
            <person name="Jeong J.-T."/>
            <person name="Choi B.-S."/>
            <person name="Jung M."/>
            <person name="Ginzburg D."/>
            <person name="Zhao K."/>
            <person name="Won S.Y."/>
            <person name="Oh T.-J."/>
            <person name="Yu Y."/>
            <person name="Kim N.-H."/>
            <person name="Lee O.R."/>
            <person name="Lee T.-H."/>
            <person name="Bashyal P."/>
            <person name="Kim T.-S."/>
            <person name="Lee W.-H."/>
            <person name="Kawkins C."/>
            <person name="Kim C.-K."/>
            <person name="Kim J.S."/>
            <person name="Ahn B.O."/>
            <person name="Rhee S.Y."/>
            <person name="Sohng J.K."/>
        </authorList>
    </citation>
    <scope>NUCLEOTIDE SEQUENCE</scope>
    <source>
        <tissue evidence="1">Leaf</tissue>
    </source>
</reference>
<dbReference type="EMBL" id="JAAIUW010000001">
    <property type="protein sequence ID" value="KAF7843705.1"/>
    <property type="molecule type" value="Genomic_DNA"/>
</dbReference>
<comment type="caution">
    <text evidence="1">The sequence shown here is derived from an EMBL/GenBank/DDBJ whole genome shotgun (WGS) entry which is preliminary data.</text>
</comment>
<accession>A0A835CKR2</accession>
<organism evidence="1 2">
    <name type="scientific">Senna tora</name>
    <dbReference type="NCBI Taxonomy" id="362788"/>
    <lineage>
        <taxon>Eukaryota</taxon>
        <taxon>Viridiplantae</taxon>
        <taxon>Streptophyta</taxon>
        <taxon>Embryophyta</taxon>
        <taxon>Tracheophyta</taxon>
        <taxon>Spermatophyta</taxon>
        <taxon>Magnoliopsida</taxon>
        <taxon>eudicotyledons</taxon>
        <taxon>Gunneridae</taxon>
        <taxon>Pentapetalae</taxon>
        <taxon>rosids</taxon>
        <taxon>fabids</taxon>
        <taxon>Fabales</taxon>
        <taxon>Fabaceae</taxon>
        <taxon>Caesalpinioideae</taxon>
        <taxon>Cassia clade</taxon>
        <taxon>Senna</taxon>
    </lineage>
</organism>
<dbReference type="AlphaFoldDB" id="A0A835CKR2"/>
<gene>
    <name evidence="1" type="ORF">G2W53_000610</name>
</gene>
<evidence type="ECO:0000313" key="2">
    <source>
        <dbReference type="Proteomes" id="UP000634136"/>
    </source>
</evidence>
<keyword evidence="2" id="KW-1185">Reference proteome</keyword>
<protein>
    <submittedName>
        <fullName evidence="1">Uncharacterized protein</fullName>
    </submittedName>
</protein>
<dbReference type="Proteomes" id="UP000634136">
    <property type="component" value="Unassembled WGS sequence"/>
</dbReference>
<evidence type="ECO:0000313" key="1">
    <source>
        <dbReference type="EMBL" id="KAF7843705.1"/>
    </source>
</evidence>